<dbReference type="InterPro" id="IPR051164">
    <property type="entry name" value="NmrA-like_oxidored"/>
</dbReference>
<dbReference type="AlphaFoldDB" id="A0A0A1V4I4"/>
<dbReference type="PANTHER" id="PTHR42748">
    <property type="entry name" value="NITROGEN METABOLITE REPRESSION PROTEIN NMRA FAMILY MEMBER"/>
    <property type="match status" value="1"/>
</dbReference>
<evidence type="ECO:0000259" key="3">
    <source>
        <dbReference type="Pfam" id="PF05368"/>
    </source>
</evidence>
<accession>A0A0A1V4I4</accession>
<evidence type="ECO:0000256" key="1">
    <source>
        <dbReference type="ARBA" id="ARBA00006328"/>
    </source>
</evidence>
<dbReference type="Proteomes" id="UP000030151">
    <property type="component" value="Unassembled WGS sequence"/>
</dbReference>
<evidence type="ECO:0000313" key="5">
    <source>
        <dbReference type="Proteomes" id="UP000030151"/>
    </source>
</evidence>
<dbReference type="Gene3D" id="3.90.25.10">
    <property type="entry name" value="UDP-galactose 4-epimerase, domain 1"/>
    <property type="match status" value="1"/>
</dbReference>
<dbReference type="InterPro" id="IPR008030">
    <property type="entry name" value="NmrA-like"/>
</dbReference>
<evidence type="ECO:0000313" key="4">
    <source>
        <dbReference type="EMBL" id="EXV05177.1"/>
    </source>
</evidence>
<name>A0A0A1V4I4_9HYPO</name>
<dbReference type="CDD" id="cd05251">
    <property type="entry name" value="NmrA_like_SDR_a"/>
    <property type="match status" value="1"/>
</dbReference>
<comment type="similarity">
    <text evidence="1">Belongs to the NmrA-type oxidoreductase family.</text>
</comment>
<evidence type="ECO:0000256" key="2">
    <source>
        <dbReference type="ARBA" id="ARBA00022857"/>
    </source>
</evidence>
<organism evidence="4 5">
    <name type="scientific">Metarhizium robertsii</name>
    <dbReference type="NCBI Taxonomy" id="568076"/>
    <lineage>
        <taxon>Eukaryota</taxon>
        <taxon>Fungi</taxon>
        <taxon>Dikarya</taxon>
        <taxon>Ascomycota</taxon>
        <taxon>Pezizomycotina</taxon>
        <taxon>Sordariomycetes</taxon>
        <taxon>Hypocreomycetidae</taxon>
        <taxon>Hypocreales</taxon>
        <taxon>Clavicipitaceae</taxon>
        <taxon>Metarhizium</taxon>
    </lineage>
</organism>
<dbReference type="PANTHER" id="PTHR42748:SF31">
    <property type="entry name" value="NMRA-LIKE DOMAIN-CONTAINING PROTEIN-RELATED"/>
    <property type="match status" value="1"/>
</dbReference>
<dbReference type="InterPro" id="IPR036291">
    <property type="entry name" value="NAD(P)-bd_dom_sf"/>
</dbReference>
<gene>
    <name evidence="4" type="ORF">X797_002865</name>
</gene>
<dbReference type="Gene3D" id="3.40.50.720">
    <property type="entry name" value="NAD(P)-binding Rossmann-like Domain"/>
    <property type="match status" value="1"/>
</dbReference>
<reference evidence="4 5" key="1">
    <citation type="submission" date="2014-02" db="EMBL/GenBank/DDBJ databases">
        <title>The genome sequence of the entomopathogenic fungus Metarhizium robertsii ARSEF 2575.</title>
        <authorList>
            <person name="Giuliano Garisto Donzelli B."/>
            <person name="Roe B.A."/>
            <person name="Macmil S.L."/>
            <person name="Krasnoff S.B."/>
            <person name="Gibson D.M."/>
        </authorList>
    </citation>
    <scope>NUCLEOTIDE SEQUENCE [LARGE SCALE GENOMIC DNA]</scope>
    <source>
        <strain evidence="4 5">ARSEF 2575</strain>
    </source>
</reference>
<dbReference type="Pfam" id="PF05368">
    <property type="entry name" value="NmrA"/>
    <property type="match status" value="1"/>
</dbReference>
<comment type="caution">
    <text evidence="4">The sequence shown here is derived from an EMBL/GenBank/DDBJ whole genome shotgun (WGS) entry which is preliminary data.</text>
</comment>
<dbReference type="HOGENOM" id="CLU_007383_8_1_1"/>
<proteinExistence type="inferred from homology"/>
<feature type="domain" description="NmrA-like" evidence="3">
    <location>
        <begin position="2"/>
        <end position="297"/>
    </location>
</feature>
<protein>
    <submittedName>
        <fullName evidence="4">NmrA-like family protein</fullName>
    </submittedName>
</protein>
<keyword evidence="2" id="KW-0521">NADP</keyword>
<dbReference type="GO" id="GO:0005634">
    <property type="term" value="C:nucleus"/>
    <property type="evidence" value="ECO:0007669"/>
    <property type="project" value="TreeGrafter"/>
</dbReference>
<dbReference type="EMBL" id="JELW01000002">
    <property type="protein sequence ID" value="EXV05177.1"/>
    <property type="molecule type" value="Genomic_DNA"/>
</dbReference>
<dbReference type="eggNOG" id="ENOG502QQEA">
    <property type="taxonomic scope" value="Eukaryota"/>
</dbReference>
<dbReference type="SUPFAM" id="SSF51735">
    <property type="entry name" value="NAD(P)-binding Rossmann-fold domains"/>
    <property type="match status" value="1"/>
</dbReference>
<dbReference type="OrthoDB" id="300709at2759"/>
<sequence>MSKIFTVFGATGNQGGSVIRAVLADPVLSKEYKLRGVTRDVSKPAAQALTAKGVEMVKADMSSPEAAAPAVQGAHSVFMVTNFWESMSDKIEIAQGKAVTDASKAAGVKHLIFSSLINVTDASKGRLAHVTHFDGKAKIEQYIRGSGLQSTFVQPGLFMSGFFGFIRKQDDGSLAWAMPEGVKADQAQIPLFDAAADTGIFVKAALRSTADGRVIRAATDYYTPSRIVSEFEAVTGKKVAFREVPHEAFKAALPPAAAQELLENMLLLQEPGYYAGADLKDSLALLGQDKPTTWKAFVEENKAKWE</sequence>